<reference evidence="1" key="1">
    <citation type="submission" date="2018-02" db="EMBL/GenBank/DDBJ databases">
        <title>Rhizophora mucronata_Transcriptome.</title>
        <authorList>
            <person name="Meera S.P."/>
            <person name="Sreeshan A."/>
            <person name="Augustine A."/>
        </authorList>
    </citation>
    <scope>NUCLEOTIDE SEQUENCE</scope>
    <source>
        <tissue evidence="1">Leaf</tissue>
    </source>
</reference>
<sequence length="48" mass="5551">MHGFIMLSSVHRIIHTHACRHAQGVNDMIHLLVHLKGDKHLVQLMDMK</sequence>
<evidence type="ECO:0000313" key="1">
    <source>
        <dbReference type="EMBL" id="MBW84716.1"/>
    </source>
</evidence>
<proteinExistence type="predicted"/>
<organism evidence="1">
    <name type="scientific">Rhizophora mucronata</name>
    <name type="common">Asiatic mangrove</name>
    <dbReference type="NCBI Taxonomy" id="61149"/>
    <lineage>
        <taxon>Eukaryota</taxon>
        <taxon>Viridiplantae</taxon>
        <taxon>Streptophyta</taxon>
        <taxon>Embryophyta</taxon>
        <taxon>Tracheophyta</taxon>
        <taxon>Spermatophyta</taxon>
        <taxon>Magnoliopsida</taxon>
        <taxon>eudicotyledons</taxon>
        <taxon>Gunneridae</taxon>
        <taxon>Pentapetalae</taxon>
        <taxon>rosids</taxon>
        <taxon>fabids</taxon>
        <taxon>Malpighiales</taxon>
        <taxon>Rhizophoraceae</taxon>
        <taxon>Rhizophora</taxon>
    </lineage>
</organism>
<accession>A0A2P2IU26</accession>
<name>A0A2P2IU26_RHIMU</name>
<protein>
    <submittedName>
        <fullName evidence="1">Uncharacterized protein</fullName>
    </submittedName>
</protein>
<dbReference type="EMBL" id="GGEC01004233">
    <property type="protein sequence ID" value="MBW84716.1"/>
    <property type="molecule type" value="Transcribed_RNA"/>
</dbReference>
<dbReference type="AlphaFoldDB" id="A0A2P2IU26"/>